<dbReference type="InParanoid" id="A0A0D0A6N0"/>
<feature type="compositionally biased region" description="Polar residues" evidence="4">
    <location>
        <begin position="527"/>
        <end position="537"/>
    </location>
</feature>
<keyword evidence="1 3" id="KW-0853">WD repeat</keyword>
<dbReference type="PROSITE" id="PS00678">
    <property type="entry name" value="WD_REPEATS_1"/>
    <property type="match status" value="3"/>
</dbReference>
<evidence type="ECO:0000256" key="1">
    <source>
        <dbReference type="ARBA" id="ARBA00022574"/>
    </source>
</evidence>
<reference evidence="6" key="2">
    <citation type="submission" date="2015-01" db="EMBL/GenBank/DDBJ databases">
        <title>Evolutionary Origins and Diversification of the Mycorrhizal Mutualists.</title>
        <authorList>
            <consortium name="DOE Joint Genome Institute"/>
            <consortium name="Mycorrhizal Genomics Consortium"/>
            <person name="Kohler A."/>
            <person name="Kuo A."/>
            <person name="Nagy L.G."/>
            <person name="Floudas D."/>
            <person name="Copeland A."/>
            <person name="Barry K.W."/>
            <person name="Cichocki N."/>
            <person name="Veneault-Fourrey C."/>
            <person name="LaButti K."/>
            <person name="Lindquist E.A."/>
            <person name="Lipzen A."/>
            <person name="Lundell T."/>
            <person name="Morin E."/>
            <person name="Murat C."/>
            <person name="Riley R."/>
            <person name="Ohm R."/>
            <person name="Sun H."/>
            <person name="Tunlid A."/>
            <person name="Henrissat B."/>
            <person name="Grigoriev I.V."/>
            <person name="Hibbett D.S."/>
            <person name="Martin F."/>
        </authorList>
    </citation>
    <scope>NUCLEOTIDE SEQUENCE [LARGE SCALE GENOMIC DNA]</scope>
    <source>
        <strain evidence="6">UH-Slu-Lm8-n1</strain>
    </source>
</reference>
<dbReference type="Gene3D" id="2.130.10.10">
    <property type="entry name" value="YVTN repeat-like/Quinoprotein amine dehydrogenase"/>
    <property type="match status" value="4"/>
</dbReference>
<evidence type="ECO:0008006" key="7">
    <source>
        <dbReference type="Google" id="ProtNLM"/>
    </source>
</evidence>
<dbReference type="SUPFAM" id="SSF50978">
    <property type="entry name" value="WD40 repeat-like"/>
    <property type="match status" value="1"/>
</dbReference>
<gene>
    <name evidence="5" type="ORF">CY34DRAFT_495923</name>
</gene>
<dbReference type="CDD" id="cd00200">
    <property type="entry name" value="WD40"/>
    <property type="match status" value="1"/>
</dbReference>
<dbReference type="InterPro" id="IPR019775">
    <property type="entry name" value="WD40_repeat_CS"/>
</dbReference>
<dbReference type="SMART" id="SM00320">
    <property type="entry name" value="WD40"/>
    <property type="match status" value="7"/>
</dbReference>
<organism evidence="5 6">
    <name type="scientific">Suillus luteus UH-Slu-Lm8-n1</name>
    <dbReference type="NCBI Taxonomy" id="930992"/>
    <lineage>
        <taxon>Eukaryota</taxon>
        <taxon>Fungi</taxon>
        <taxon>Dikarya</taxon>
        <taxon>Basidiomycota</taxon>
        <taxon>Agaricomycotina</taxon>
        <taxon>Agaricomycetes</taxon>
        <taxon>Agaricomycetidae</taxon>
        <taxon>Boletales</taxon>
        <taxon>Suillineae</taxon>
        <taxon>Suillaceae</taxon>
        <taxon>Suillus</taxon>
    </lineage>
</organism>
<dbReference type="InterPro" id="IPR015943">
    <property type="entry name" value="WD40/YVTN_repeat-like_dom_sf"/>
</dbReference>
<dbReference type="PROSITE" id="PS50294">
    <property type="entry name" value="WD_REPEATS_REGION"/>
    <property type="match status" value="3"/>
</dbReference>
<dbReference type="InterPro" id="IPR020472">
    <property type="entry name" value="WD40_PAC1"/>
</dbReference>
<evidence type="ECO:0000256" key="4">
    <source>
        <dbReference type="SAM" id="MobiDB-lite"/>
    </source>
</evidence>
<dbReference type="AlphaFoldDB" id="A0A0D0A6N0"/>
<feature type="repeat" description="WD" evidence="3">
    <location>
        <begin position="231"/>
        <end position="266"/>
    </location>
</feature>
<feature type="repeat" description="WD" evidence="3">
    <location>
        <begin position="106"/>
        <end position="147"/>
    </location>
</feature>
<reference evidence="5 6" key="1">
    <citation type="submission" date="2014-04" db="EMBL/GenBank/DDBJ databases">
        <authorList>
            <consortium name="DOE Joint Genome Institute"/>
            <person name="Kuo A."/>
            <person name="Ruytinx J."/>
            <person name="Rineau F."/>
            <person name="Colpaert J."/>
            <person name="Kohler A."/>
            <person name="Nagy L.G."/>
            <person name="Floudas D."/>
            <person name="Copeland A."/>
            <person name="Barry K.W."/>
            <person name="Cichocki N."/>
            <person name="Veneault-Fourrey C."/>
            <person name="LaButti K."/>
            <person name="Lindquist E.A."/>
            <person name="Lipzen A."/>
            <person name="Lundell T."/>
            <person name="Morin E."/>
            <person name="Murat C."/>
            <person name="Sun H."/>
            <person name="Tunlid A."/>
            <person name="Henrissat B."/>
            <person name="Grigoriev I.V."/>
            <person name="Hibbett D.S."/>
            <person name="Martin F."/>
            <person name="Nordberg H.P."/>
            <person name="Cantor M.N."/>
            <person name="Hua S.X."/>
        </authorList>
    </citation>
    <scope>NUCLEOTIDE SEQUENCE [LARGE SCALE GENOMIC DNA]</scope>
    <source>
        <strain evidence="5 6">UH-Slu-Lm8-n1</strain>
    </source>
</reference>
<dbReference type="OrthoDB" id="674604at2759"/>
<dbReference type="STRING" id="930992.A0A0D0A6N0"/>
<keyword evidence="6" id="KW-1185">Reference proteome</keyword>
<dbReference type="GO" id="GO:1990234">
    <property type="term" value="C:transferase complex"/>
    <property type="evidence" value="ECO:0007669"/>
    <property type="project" value="UniProtKB-ARBA"/>
</dbReference>
<evidence type="ECO:0000256" key="2">
    <source>
        <dbReference type="ARBA" id="ARBA00022737"/>
    </source>
</evidence>
<dbReference type="PROSITE" id="PS50082">
    <property type="entry name" value="WD_REPEATS_2"/>
    <property type="match status" value="3"/>
</dbReference>
<dbReference type="EMBL" id="KN835168">
    <property type="protein sequence ID" value="KIK45760.1"/>
    <property type="molecule type" value="Genomic_DNA"/>
</dbReference>
<dbReference type="PANTHER" id="PTHR22847:SF637">
    <property type="entry name" value="WD REPEAT DOMAIN 5B"/>
    <property type="match status" value="1"/>
</dbReference>
<dbReference type="PRINTS" id="PR00320">
    <property type="entry name" value="GPROTEINBRPT"/>
</dbReference>
<dbReference type="Proteomes" id="UP000054485">
    <property type="component" value="Unassembled WGS sequence"/>
</dbReference>
<keyword evidence="2" id="KW-0677">Repeat</keyword>
<accession>A0A0D0A6N0</accession>
<dbReference type="InterPro" id="IPR001680">
    <property type="entry name" value="WD40_rpt"/>
</dbReference>
<sequence length="571" mass="63115">MSSSTHEMPAIMPRQTMRGHTEEVRCAVHLPSEKQIITCSWDGSLRLWDLENGTQIGEEWLNRQNGNDTVWSMALSPNGQIIVTGSGINYDIRLWDVEKRNMIIRCTGHTNVVCALCWSADGERIASGSWDGTARVWDVTSGMNILTIKTGHYQVWAVTYSPDSSKLATGGIDESAVKIWDAKTGELLITLKHHNIVLSLGWTSDGKKLISGSYGPIRIFDTATWLQIAILKGHTRHVNAISLSSNNRLLASASIDTTTRLWNLDTNLPVGPPLQHEHYRTTRVWYLDTNPPVSRLLQPEHYVNFASFSRNGKVLVTACTNNNAYSWDVHAILKEAVLEDLLLIGTNVAPEDRLKEKATDESGIQRIPRSSIDNKSFLEACATQCPDQFDGVDQLPPAFFAGMKTNSSMGGHHHSSANAFLARFSSHRHRSRLNTGEGAKSHPTMPLSSRPDALITRLSSRFRSQPHTNEEIELAQRPSRPRVIEVAAVRDKQALVVARGPKFMKAFRAHLQQSQSHAQAQASSSHTQPVGASTSATHPAPGTAAAQPPSIRWWTHIVLFLCCTSPHAEGH</sequence>
<dbReference type="HOGENOM" id="CLU_000288_57_37_1"/>
<dbReference type="InterPro" id="IPR036322">
    <property type="entry name" value="WD40_repeat_dom_sf"/>
</dbReference>
<feature type="repeat" description="WD" evidence="3">
    <location>
        <begin position="17"/>
        <end position="58"/>
    </location>
</feature>
<feature type="region of interest" description="Disordered" evidence="4">
    <location>
        <begin position="510"/>
        <end position="547"/>
    </location>
</feature>
<evidence type="ECO:0000313" key="6">
    <source>
        <dbReference type="Proteomes" id="UP000054485"/>
    </source>
</evidence>
<evidence type="ECO:0000313" key="5">
    <source>
        <dbReference type="EMBL" id="KIK45760.1"/>
    </source>
</evidence>
<protein>
    <recommendedName>
        <fullName evidence="7">Anaphase-promoting complex subunit 4 WD40 domain-containing protein</fullName>
    </recommendedName>
</protein>
<evidence type="ECO:0000256" key="3">
    <source>
        <dbReference type="PROSITE-ProRule" id="PRU00221"/>
    </source>
</evidence>
<feature type="region of interest" description="Disordered" evidence="4">
    <location>
        <begin position="427"/>
        <end position="451"/>
    </location>
</feature>
<dbReference type="Pfam" id="PF00400">
    <property type="entry name" value="WD40"/>
    <property type="match status" value="6"/>
</dbReference>
<proteinExistence type="predicted"/>
<feature type="compositionally biased region" description="Low complexity" evidence="4">
    <location>
        <begin position="510"/>
        <end position="526"/>
    </location>
</feature>
<dbReference type="PANTHER" id="PTHR22847">
    <property type="entry name" value="WD40 REPEAT PROTEIN"/>
    <property type="match status" value="1"/>
</dbReference>
<name>A0A0D0A6N0_9AGAM</name>